<proteinExistence type="predicted"/>
<dbReference type="AlphaFoldDB" id="A0A1A8YWX4"/>
<keyword evidence="5" id="KW-1185">Reference proteome</keyword>
<dbReference type="EMBL" id="FLRE01000113">
    <property type="protein sequence ID" value="SBT36042.1"/>
    <property type="molecule type" value="Genomic_DNA"/>
</dbReference>
<name>A0A1A8YWX4_PLAOA</name>
<dbReference type="Proteomes" id="UP000078555">
    <property type="component" value="Unassembled WGS sequence"/>
</dbReference>
<organism evidence="3 4">
    <name type="scientific">Plasmodium ovale wallikeri</name>
    <dbReference type="NCBI Taxonomy" id="864142"/>
    <lineage>
        <taxon>Eukaryota</taxon>
        <taxon>Sar</taxon>
        <taxon>Alveolata</taxon>
        <taxon>Apicomplexa</taxon>
        <taxon>Aconoidasida</taxon>
        <taxon>Haemosporida</taxon>
        <taxon>Plasmodiidae</taxon>
        <taxon>Plasmodium</taxon>
        <taxon>Plasmodium (Plasmodium)</taxon>
    </lineage>
</organism>
<evidence type="ECO:0000313" key="3">
    <source>
        <dbReference type="EMBL" id="SBT36042.1"/>
    </source>
</evidence>
<dbReference type="Proteomes" id="UP000078550">
    <property type="component" value="Unassembled WGS sequence"/>
</dbReference>
<gene>
    <name evidence="2" type="ORF">POVWA1_028110</name>
    <name evidence="3" type="ORF">POVWA2_027980</name>
</gene>
<evidence type="ECO:0000256" key="1">
    <source>
        <dbReference type="SAM" id="MobiDB-lite"/>
    </source>
</evidence>
<dbReference type="EMBL" id="FLRD01000084">
    <property type="protein sequence ID" value="SBT35577.1"/>
    <property type="molecule type" value="Genomic_DNA"/>
</dbReference>
<evidence type="ECO:0000313" key="2">
    <source>
        <dbReference type="EMBL" id="SBT35577.1"/>
    </source>
</evidence>
<protein>
    <submittedName>
        <fullName evidence="3">Uncharacterized protein</fullName>
    </submittedName>
</protein>
<sequence>MIRRKWRAMTYGVEGSVANEHTYVRTYSRIYSCTHGENVSTNTEFADRINFLTTLLAIYPTFGRIHLRNGINELMLSNGWLVNGILTSATDMCAVCAGACQHKEGLLYARTNNHKHKHKPNHNRNRSRNRSHKH</sequence>
<reference evidence="4 5" key="1">
    <citation type="submission" date="2016-05" db="EMBL/GenBank/DDBJ databases">
        <authorList>
            <person name="Naeem Raeece"/>
        </authorList>
    </citation>
    <scope>NUCLEOTIDE SEQUENCE [LARGE SCALE GENOMIC DNA]</scope>
</reference>
<evidence type="ECO:0000313" key="5">
    <source>
        <dbReference type="Proteomes" id="UP000078555"/>
    </source>
</evidence>
<evidence type="ECO:0000313" key="4">
    <source>
        <dbReference type="Proteomes" id="UP000078550"/>
    </source>
</evidence>
<accession>A0A1A8YWX4</accession>
<feature type="region of interest" description="Disordered" evidence="1">
    <location>
        <begin position="111"/>
        <end position="134"/>
    </location>
</feature>
<feature type="compositionally biased region" description="Basic residues" evidence="1">
    <location>
        <begin position="112"/>
        <end position="134"/>
    </location>
</feature>
<reference evidence="3" key="2">
    <citation type="submission" date="2016-05" db="EMBL/GenBank/DDBJ databases">
        <authorList>
            <person name="Lavstsen T."/>
            <person name="Jespersen J.S."/>
        </authorList>
    </citation>
    <scope>NUCLEOTIDE SEQUENCE [LARGE SCALE GENOMIC DNA]</scope>
</reference>